<dbReference type="InterPro" id="IPR011465">
    <property type="entry name" value="DUF1571"/>
</dbReference>
<evidence type="ECO:0000313" key="2">
    <source>
        <dbReference type="Proteomes" id="UP000184693"/>
    </source>
</evidence>
<dbReference type="Pfam" id="PF07608">
    <property type="entry name" value="DUF1571"/>
    <property type="match status" value="1"/>
</dbReference>
<accession>A0A1N6K6Z4</accession>
<reference evidence="1 2" key="1">
    <citation type="submission" date="2016-11" db="EMBL/GenBank/DDBJ databases">
        <authorList>
            <person name="Jaros S."/>
            <person name="Januszkiewicz K."/>
            <person name="Wedrychowicz H."/>
        </authorList>
    </citation>
    <scope>NUCLEOTIDE SEQUENCE [LARGE SCALE GENOMIC DNA]</scope>
    <source>
        <strain evidence="1 2">GAS86</strain>
    </source>
</reference>
<protein>
    <recommendedName>
        <fullName evidence="3">DUF1571 domain-containing protein</fullName>
    </recommendedName>
</protein>
<organism evidence="1 2">
    <name type="scientific">Paraburkholderia phenazinium</name>
    <dbReference type="NCBI Taxonomy" id="60549"/>
    <lineage>
        <taxon>Bacteria</taxon>
        <taxon>Pseudomonadati</taxon>
        <taxon>Pseudomonadota</taxon>
        <taxon>Betaproteobacteria</taxon>
        <taxon>Burkholderiales</taxon>
        <taxon>Burkholderiaceae</taxon>
        <taxon>Paraburkholderia</taxon>
    </lineage>
</organism>
<evidence type="ECO:0008006" key="3">
    <source>
        <dbReference type="Google" id="ProtNLM"/>
    </source>
</evidence>
<evidence type="ECO:0000313" key="1">
    <source>
        <dbReference type="EMBL" id="SIO52321.1"/>
    </source>
</evidence>
<gene>
    <name evidence="1" type="ORF">SAMN05444168_6234</name>
</gene>
<dbReference type="Proteomes" id="UP000184693">
    <property type="component" value="Unassembled WGS sequence"/>
</dbReference>
<proteinExistence type="predicted"/>
<sequence length="368" mass="41146">MVLQIFMPAVWNTWASAGVYRALTLDVSSPPGAGMLFMSSNGSRRWRRLSAVGPQASARTWRRVLAFALTCLTVSAGAFAQSTGAVSAAMSGASMACSHAATQDAVSADIERFRCLTAEEQAKSLRARIENHSLLSLSDDQILSLMNAMKPEAFVEYAKFDMALDNGYEYSMFRQERISGRWSERPDHMIIRYQDTPRKVYAKWLPDGAHAGQEILYDETTDPDSLYGHAGGLLRLVSGKVAVDGSFAHAQSRHSVRDLGLQFIARTVEHDARSFRDEGLSEKPTRIELMNAQGTRLLAWTWVARSGPPAHYAPRVRLLFDLQHPWPSGEAAWDAHGNLLEMIRFENVVPRHWSDATFDRHNPEYAFR</sequence>
<name>A0A1N6K6Z4_9BURK</name>
<dbReference type="AlphaFoldDB" id="A0A1N6K6Z4"/>
<dbReference type="EMBL" id="FSRM01000002">
    <property type="protein sequence ID" value="SIO52321.1"/>
    <property type="molecule type" value="Genomic_DNA"/>
</dbReference>